<sequence>MPPALPHPTIAILSIGQMGLGIASLLQSHAYQVTTSLRGRSDATKNRAMAAGIKVADGDEEVIQGADYVLSIVPPKDAVATAERVVRALESNEKEGDVGGDGKGDKGKVLYYLDLNAISPGTARQIDTLFSRKNNNRAGDKQAGRREVVFIDGGIIGGPPSPPKSPSSSTETGGAPGTEWTRPDLPLSGPNKLPSTHLASLLNTRHISNEIGSASGLKCCFAALTKGFTALALQSFTTASSLGVLPHLQEYMDAYNPDAKAKAERGVVGCTGKAYRWVEEMRQIGECFEGEGGWKGRAGVFREIAEVFQGLADVVEREGSAEGMESVERVVGVLGDHLRDDLE</sequence>
<feature type="region of interest" description="Disordered" evidence="1">
    <location>
        <begin position="152"/>
        <end position="192"/>
    </location>
</feature>
<dbReference type="Gene3D" id="3.40.50.720">
    <property type="entry name" value="NAD(P)-binding Rossmann-like Domain"/>
    <property type="match status" value="1"/>
</dbReference>
<dbReference type="InterPro" id="IPR028939">
    <property type="entry name" value="P5C_Rdtase_cat_N"/>
</dbReference>
<name>A0A364MW03_STELY</name>
<reference evidence="5" key="1">
    <citation type="submission" date="2018-05" db="EMBL/GenBank/DDBJ databases">
        <title>Draft genome sequence of Stemphylium lycopersici strain CIDEFI 213.</title>
        <authorList>
            <person name="Medina R."/>
            <person name="Franco M.E.E."/>
            <person name="Lucentini C.G."/>
            <person name="Saparrat M.C.N."/>
            <person name="Balatti P.A."/>
        </authorList>
    </citation>
    <scope>NUCLEOTIDE SEQUENCE [LARGE SCALE GENOMIC DNA]</scope>
    <source>
        <strain evidence="5">CIDEFI 213</strain>
    </source>
</reference>
<protein>
    <submittedName>
        <fullName evidence="4">6-phosphogluconate dehydrogenase</fullName>
        <ecNumber evidence="4">1.1.1.44</ecNumber>
    </submittedName>
</protein>
<feature type="domain" description="Phosphogluconate dehydrogenase NAD-binding putative C-terminal" evidence="3">
    <location>
        <begin position="239"/>
        <end position="309"/>
    </location>
</feature>
<evidence type="ECO:0000256" key="1">
    <source>
        <dbReference type="SAM" id="MobiDB-lite"/>
    </source>
</evidence>
<dbReference type="GO" id="GO:0050661">
    <property type="term" value="F:NADP binding"/>
    <property type="evidence" value="ECO:0007669"/>
    <property type="project" value="InterPro"/>
</dbReference>
<dbReference type="InterPro" id="IPR008927">
    <property type="entry name" value="6-PGluconate_DH-like_C_sf"/>
</dbReference>
<feature type="domain" description="Pyrroline-5-carboxylate reductase catalytic N-terminal" evidence="2">
    <location>
        <begin position="9"/>
        <end position="87"/>
    </location>
</feature>
<dbReference type="EC" id="1.1.1.44" evidence="4"/>
<dbReference type="Pfam" id="PF09130">
    <property type="entry name" value="DUF1932"/>
    <property type="match status" value="1"/>
</dbReference>
<keyword evidence="4" id="KW-0560">Oxidoreductase</keyword>
<evidence type="ECO:0000313" key="5">
    <source>
        <dbReference type="Proteomes" id="UP000249619"/>
    </source>
</evidence>
<gene>
    <name evidence="4" type="ORF">DDE83_007462</name>
</gene>
<organism evidence="4 5">
    <name type="scientific">Stemphylium lycopersici</name>
    <name type="common">Tomato gray leaf spot disease fungus</name>
    <name type="synonym">Thyrospora lycopersici</name>
    <dbReference type="NCBI Taxonomy" id="183478"/>
    <lineage>
        <taxon>Eukaryota</taxon>
        <taxon>Fungi</taxon>
        <taxon>Dikarya</taxon>
        <taxon>Ascomycota</taxon>
        <taxon>Pezizomycotina</taxon>
        <taxon>Dothideomycetes</taxon>
        <taxon>Pleosporomycetidae</taxon>
        <taxon>Pleosporales</taxon>
        <taxon>Pleosporineae</taxon>
        <taxon>Pleosporaceae</taxon>
        <taxon>Stemphylium</taxon>
    </lineage>
</organism>
<dbReference type="InterPro" id="IPR013328">
    <property type="entry name" value="6PGD_dom2"/>
</dbReference>
<dbReference type="Proteomes" id="UP000249619">
    <property type="component" value="Unassembled WGS sequence"/>
</dbReference>
<dbReference type="STRING" id="183478.A0A364MW03"/>
<dbReference type="Pfam" id="PF03807">
    <property type="entry name" value="F420_oxidored"/>
    <property type="match status" value="1"/>
</dbReference>
<dbReference type="SUPFAM" id="SSF51735">
    <property type="entry name" value="NAD(P)-binding Rossmann-fold domains"/>
    <property type="match status" value="1"/>
</dbReference>
<dbReference type="GO" id="GO:0004616">
    <property type="term" value="F:phosphogluconate dehydrogenase (decarboxylating) activity"/>
    <property type="evidence" value="ECO:0007669"/>
    <property type="project" value="UniProtKB-EC"/>
</dbReference>
<dbReference type="Gene3D" id="1.10.1040.10">
    <property type="entry name" value="N-(1-d-carboxylethyl)-l-norvaline Dehydrogenase, domain 2"/>
    <property type="match status" value="1"/>
</dbReference>
<dbReference type="EMBL" id="QGDH01000136">
    <property type="protein sequence ID" value="RAR05236.1"/>
    <property type="molecule type" value="Genomic_DNA"/>
</dbReference>
<dbReference type="SUPFAM" id="SSF48179">
    <property type="entry name" value="6-phosphogluconate dehydrogenase C-terminal domain-like"/>
    <property type="match status" value="1"/>
</dbReference>
<dbReference type="InterPro" id="IPR015814">
    <property type="entry name" value="Pgluconate_DH_NAD-bd_C"/>
</dbReference>
<accession>A0A364MW03</accession>
<evidence type="ECO:0000259" key="2">
    <source>
        <dbReference type="Pfam" id="PF03807"/>
    </source>
</evidence>
<keyword evidence="5" id="KW-1185">Reference proteome</keyword>
<dbReference type="InterPro" id="IPR036291">
    <property type="entry name" value="NAD(P)-bd_dom_sf"/>
</dbReference>
<evidence type="ECO:0000259" key="3">
    <source>
        <dbReference type="Pfam" id="PF09130"/>
    </source>
</evidence>
<comment type="caution">
    <text evidence="4">The sequence shown here is derived from an EMBL/GenBank/DDBJ whole genome shotgun (WGS) entry which is preliminary data.</text>
</comment>
<evidence type="ECO:0000313" key="4">
    <source>
        <dbReference type="EMBL" id="RAR05236.1"/>
    </source>
</evidence>
<proteinExistence type="predicted"/>
<dbReference type="AlphaFoldDB" id="A0A364MW03"/>